<dbReference type="PANTHER" id="PTHR12461">
    <property type="entry name" value="HYPOXIA-INDUCIBLE FACTOR 1 ALPHA INHIBITOR-RELATED"/>
    <property type="match status" value="1"/>
</dbReference>
<dbReference type="EMBL" id="JBHTIK010000015">
    <property type="protein sequence ID" value="MFD0850601.1"/>
    <property type="molecule type" value="Genomic_DNA"/>
</dbReference>
<evidence type="ECO:0000313" key="2">
    <source>
        <dbReference type="EMBL" id="MFD0850601.1"/>
    </source>
</evidence>
<gene>
    <name evidence="2" type="ORF">ACFQ00_19920</name>
</gene>
<evidence type="ECO:0000259" key="1">
    <source>
        <dbReference type="PROSITE" id="PS51184"/>
    </source>
</evidence>
<proteinExistence type="predicted"/>
<dbReference type="Gene3D" id="2.60.120.650">
    <property type="entry name" value="Cupin"/>
    <property type="match status" value="1"/>
</dbReference>
<keyword evidence="3" id="KW-1185">Reference proteome</keyword>
<name>A0ABW3C7W2_SPHXN</name>
<dbReference type="Pfam" id="PF13621">
    <property type="entry name" value="Cupin_8"/>
    <property type="match status" value="1"/>
</dbReference>
<dbReference type="Proteomes" id="UP001597124">
    <property type="component" value="Unassembled WGS sequence"/>
</dbReference>
<sequence>MSKMRKAGGGGAAAMNDDLRREIAEALLGGDDPARLAQRIASRGIGHALAVSEIERARKSPYFAAGERLRQRLQKRDWFLANYAKLAAPASGEVPRVHAPSAETFFADYFAAHRPVVLTGLVDHWPAMQRWSLDDFEARLGNAEVRVQWGREADKDYERNSDAHGAVHPFREIIARLRASETAPTNDFYVTANNHTHNREALAPLYADTGPIPGYLAEPGGPGGFLGIGPKGTITPWHHDLTNNLLLQISGRKRVRLVSSHHSALMRNTRHCFSDWGGEPLEPGPGDGTRPPVMIADLAPGEALFLPVGWWHHVEGLDVTIGMSFTNFARDNDFWSHYASYGAV</sequence>
<organism evidence="2 3">
    <name type="scientific">Sphingosinicella xenopeptidilytica</name>
    <dbReference type="NCBI Taxonomy" id="364098"/>
    <lineage>
        <taxon>Bacteria</taxon>
        <taxon>Pseudomonadati</taxon>
        <taxon>Pseudomonadota</taxon>
        <taxon>Alphaproteobacteria</taxon>
        <taxon>Sphingomonadales</taxon>
        <taxon>Sphingosinicellaceae</taxon>
        <taxon>Sphingosinicella</taxon>
    </lineage>
</organism>
<dbReference type="InterPro" id="IPR041667">
    <property type="entry name" value="Cupin_8"/>
</dbReference>
<dbReference type="PANTHER" id="PTHR12461:SF105">
    <property type="entry name" value="HYPOXIA-INDUCIBLE FACTOR 1-ALPHA INHIBITOR"/>
    <property type="match status" value="1"/>
</dbReference>
<reference evidence="3" key="1">
    <citation type="journal article" date="2019" name="Int. J. Syst. Evol. Microbiol.">
        <title>The Global Catalogue of Microorganisms (GCM) 10K type strain sequencing project: providing services to taxonomists for standard genome sequencing and annotation.</title>
        <authorList>
            <consortium name="The Broad Institute Genomics Platform"/>
            <consortium name="The Broad Institute Genome Sequencing Center for Infectious Disease"/>
            <person name="Wu L."/>
            <person name="Ma J."/>
        </authorList>
    </citation>
    <scope>NUCLEOTIDE SEQUENCE [LARGE SCALE GENOMIC DNA]</scope>
    <source>
        <strain evidence="3">CCUG 52537</strain>
    </source>
</reference>
<comment type="caution">
    <text evidence="2">The sequence shown here is derived from an EMBL/GenBank/DDBJ whole genome shotgun (WGS) entry which is preliminary data.</text>
</comment>
<accession>A0ABW3C7W2</accession>
<dbReference type="SUPFAM" id="SSF51197">
    <property type="entry name" value="Clavaminate synthase-like"/>
    <property type="match status" value="1"/>
</dbReference>
<dbReference type="PROSITE" id="PS51184">
    <property type="entry name" value="JMJC"/>
    <property type="match status" value="1"/>
</dbReference>
<feature type="domain" description="JmjC" evidence="1">
    <location>
        <begin position="201"/>
        <end position="344"/>
    </location>
</feature>
<protein>
    <submittedName>
        <fullName evidence="2">Cupin-like domain-containing protein</fullName>
    </submittedName>
</protein>
<dbReference type="RefSeq" id="WP_381495197.1">
    <property type="nucleotide sequence ID" value="NZ_JBHTIK010000015.1"/>
</dbReference>
<dbReference type="InterPro" id="IPR003347">
    <property type="entry name" value="JmjC_dom"/>
</dbReference>
<evidence type="ECO:0000313" key="3">
    <source>
        <dbReference type="Proteomes" id="UP001597124"/>
    </source>
</evidence>